<dbReference type="InterPro" id="IPR004827">
    <property type="entry name" value="bZIP"/>
</dbReference>
<keyword evidence="3" id="KW-0805">Transcription regulation</keyword>
<comment type="subcellular location">
    <subcellularLocation>
        <location evidence="1">Nucleus</location>
    </subcellularLocation>
</comment>
<keyword evidence="4" id="KW-0238">DNA-binding</keyword>
<evidence type="ECO:0000256" key="4">
    <source>
        <dbReference type="ARBA" id="ARBA00023125"/>
    </source>
</evidence>
<evidence type="ECO:0000313" key="10">
    <source>
        <dbReference type="WBParaSite" id="SMUV_0000776201-mRNA-1"/>
    </source>
</evidence>
<dbReference type="GO" id="GO:0005634">
    <property type="term" value="C:nucleus"/>
    <property type="evidence" value="ECO:0007669"/>
    <property type="project" value="UniProtKB-SubCell"/>
</dbReference>
<dbReference type="GO" id="GO:0006351">
    <property type="term" value="P:DNA-templated transcription"/>
    <property type="evidence" value="ECO:0007669"/>
    <property type="project" value="InterPro"/>
</dbReference>
<evidence type="ECO:0000256" key="2">
    <source>
        <dbReference type="ARBA" id="ARBA00006951"/>
    </source>
</evidence>
<dbReference type="STRING" id="451379.A0A158R5Q3"/>
<evidence type="ECO:0000259" key="8">
    <source>
        <dbReference type="Pfam" id="PF07716"/>
    </source>
</evidence>
<dbReference type="InterPro" id="IPR046347">
    <property type="entry name" value="bZIP_sf"/>
</dbReference>
<dbReference type="GO" id="GO:0000978">
    <property type="term" value="F:RNA polymerase II cis-regulatory region sequence-specific DNA binding"/>
    <property type="evidence" value="ECO:0007669"/>
    <property type="project" value="TreeGrafter"/>
</dbReference>
<keyword evidence="7" id="KW-0175">Coiled coil</keyword>
<dbReference type="AlphaFoldDB" id="A0A158R5Q3"/>
<evidence type="ECO:0000256" key="7">
    <source>
        <dbReference type="SAM" id="Coils"/>
    </source>
</evidence>
<evidence type="ECO:0000256" key="5">
    <source>
        <dbReference type="ARBA" id="ARBA00023163"/>
    </source>
</evidence>
<sequence length="273" mass="31979">MDLRYAKSEPPPSDVWGMTRDDLVDLPVSHMNDYFPQQEIQLADPPKVENSTENFEDLMKYLTPEDFYNWDCEVSEVVQPKQEPLMNDISAKDFGNGISEPLQLGVSPFFENSNEISVLEEPKNLCSIKEEEYWDNTEMDSMVPGPSKLKETQETPEISKTPLEFNPKARKYNLKPDDVKKTPKYIDARKRNNIAVRKSRHKQKARQAEKDRELIDLKNQNKKFEEQIKQRDLRIADLEAENTFLYCEKRVHSYKAREDEGQQEMIILGRKTD</sequence>
<dbReference type="PANTHER" id="PTHR23334:SF69">
    <property type="entry name" value="CCAAT_ENHANCER-BINDING PROTEIN GAMMA"/>
    <property type="match status" value="1"/>
</dbReference>
<proteinExistence type="inferred from homology"/>
<keyword evidence="9" id="KW-1185">Reference proteome</keyword>
<comment type="similarity">
    <text evidence="2">Belongs to the bZIP family. C/EBP subfamily.</text>
</comment>
<evidence type="ECO:0000256" key="3">
    <source>
        <dbReference type="ARBA" id="ARBA00023015"/>
    </source>
</evidence>
<organism evidence="9 10">
    <name type="scientific">Syphacia muris</name>
    <dbReference type="NCBI Taxonomy" id="451379"/>
    <lineage>
        <taxon>Eukaryota</taxon>
        <taxon>Metazoa</taxon>
        <taxon>Ecdysozoa</taxon>
        <taxon>Nematoda</taxon>
        <taxon>Chromadorea</taxon>
        <taxon>Rhabditida</taxon>
        <taxon>Spirurina</taxon>
        <taxon>Oxyuridomorpha</taxon>
        <taxon>Oxyuroidea</taxon>
        <taxon>Oxyuridae</taxon>
        <taxon>Syphacia</taxon>
    </lineage>
</organism>
<feature type="domain" description="BZIP" evidence="8">
    <location>
        <begin position="182"/>
        <end position="230"/>
    </location>
</feature>
<dbReference type="Proteomes" id="UP000046393">
    <property type="component" value="Unplaced"/>
</dbReference>
<dbReference type="InterPro" id="IPR031106">
    <property type="entry name" value="C/EBP"/>
</dbReference>
<name>A0A158R5Q3_9BILA</name>
<dbReference type="WBParaSite" id="SMUV_0000776201-mRNA-1">
    <property type="protein sequence ID" value="SMUV_0000776201-mRNA-1"/>
    <property type="gene ID" value="SMUV_0000776201"/>
</dbReference>
<dbReference type="Pfam" id="PF07716">
    <property type="entry name" value="bZIP_2"/>
    <property type="match status" value="1"/>
</dbReference>
<evidence type="ECO:0000313" key="9">
    <source>
        <dbReference type="Proteomes" id="UP000046393"/>
    </source>
</evidence>
<keyword evidence="5" id="KW-0804">Transcription</keyword>
<accession>A0A158R5Q3</accession>
<protein>
    <submittedName>
        <fullName evidence="10">BZIP domain-containing protein</fullName>
    </submittedName>
</protein>
<feature type="coiled-coil region" evidence="7">
    <location>
        <begin position="207"/>
        <end position="241"/>
    </location>
</feature>
<dbReference type="Gene3D" id="1.20.5.170">
    <property type="match status" value="1"/>
</dbReference>
<evidence type="ECO:0000256" key="1">
    <source>
        <dbReference type="ARBA" id="ARBA00004123"/>
    </source>
</evidence>
<dbReference type="GO" id="GO:0000981">
    <property type="term" value="F:DNA-binding transcription factor activity, RNA polymerase II-specific"/>
    <property type="evidence" value="ECO:0007669"/>
    <property type="project" value="TreeGrafter"/>
</dbReference>
<dbReference type="PANTHER" id="PTHR23334">
    <property type="entry name" value="CCAAT/ENHANCER BINDING PROTEIN"/>
    <property type="match status" value="1"/>
</dbReference>
<keyword evidence="6" id="KW-0539">Nucleus</keyword>
<evidence type="ECO:0000256" key="6">
    <source>
        <dbReference type="ARBA" id="ARBA00023242"/>
    </source>
</evidence>
<dbReference type="SUPFAM" id="SSF57959">
    <property type="entry name" value="Leucine zipper domain"/>
    <property type="match status" value="1"/>
</dbReference>
<reference evidence="10" key="1">
    <citation type="submission" date="2016-04" db="UniProtKB">
        <authorList>
            <consortium name="WormBaseParasite"/>
        </authorList>
    </citation>
    <scope>IDENTIFICATION</scope>
</reference>